<dbReference type="PANTHER" id="PTHR43546">
    <property type="entry name" value="UPF0173 METAL-DEPENDENT HYDROLASE MJ1163-RELATED"/>
    <property type="match status" value="1"/>
</dbReference>
<keyword evidence="1 3" id="KW-0378">Hydrolase</keyword>
<dbReference type="PANTHER" id="PTHR43546:SF9">
    <property type="entry name" value="L-ASCORBATE-6-PHOSPHATE LACTONASE ULAG-RELATED"/>
    <property type="match status" value="1"/>
</dbReference>
<dbReference type="Gene3D" id="3.60.15.10">
    <property type="entry name" value="Ribonuclease Z/Hydroxyacylglutathione hydrolase-like"/>
    <property type="match status" value="1"/>
</dbReference>
<evidence type="ECO:0000259" key="2">
    <source>
        <dbReference type="Pfam" id="PF12706"/>
    </source>
</evidence>
<feature type="domain" description="Metallo-beta-lactamase" evidence="2">
    <location>
        <begin position="33"/>
        <end position="228"/>
    </location>
</feature>
<evidence type="ECO:0000256" key="1">
    <source>
        <dbReference type="ARBA" id="ARBA00022801"/>
    </source>
</evidence>
<dbReference type="InterPro" id="IPR001279">
    <property type="entry name" value="Metallo-B-lactamas"/>
</dbReference>
<dbReference type="SUPFAM" id="SSF56281">
    <property type="entry name" value="Metallo-hydrolase/oxidoreductase"/>
    <property type="match status" value="1"/>
</dbReference>
<dbReference type="EMBL" id="CP012150">
    <property type="protein sequence ID" value="AKS32660.1"/>
    <property type="molecule type" value="Genomic_DNA"/>
</dbReference>
<evidence type="ECO:0000313" key="4">
    <source>
        <dbReference type="Proteomes" id="UP000062255"/>
    </source>
</evidence>
<dbReference type="STRING" id="134601.AFA91_13105"/>
<evidence type="ECO:0000313" key="3">
    <source>
        <dbReference type="EMBL" id="AKS32660.1"/>
    </source>
</evidence>
<dbReference type="AlphaFoldDB" id="A0A0K0X5A5"/>
<accession>A0A0K0X5A5</accession>
<protein>
    <submittedName>
        <fullName evidence="3">Zn-dependent hydrolase</fullName>
    </submittedName>
</protein>
<dbReference type="Proteomes" id="UP000062255">
    <property type="component" value="Chromosome"/>
</dbReference>
<dbReference type="GO" id="GO:0016787">
    <property type="term" value="F:hydrolase activity"/>
    <property type="evidence" value="ECO:0007669"/>
    <property type="project" value="UniProtKB-KW"/>
</dbReference>
<name>A0A0K0X5A5_MYCGD</name>
<sequence>MAACEHTPLTADRASFGVAVLGGPTTVVDIGGHRLICDPTFDPPTDYGYLQKTAGPAVDQTALGGVDVALVSHDLHPDNLDVAGRAFALSAPVLLTTPTATARLGAPSVPLAPWTSWESPNGLAVTAVPARHGPADGELNEEGFVNCEVIGFVVTAPGSPTVYLSGDNASVQIVREIGERIGQIDVAVLFAGSASVPAKFDGRPLSLTAERAAAAAEVLGAPHVVVAHQDGWGHFRQGPADTRAAFHAAGIGDRLCTAPLGQMCTCVDLDANRT</sequence>
<dbReference type="Pfam" id="PF12706">
    <property type="entry name" value="Lactamase_B_2"/>
    <property type="match status" value="1"/>
</dbReference>
<gene>
    <name evidence="3" type="ORF">AFA91_13105</name>
</gene>
<dbReference type="InterPro" id="IPR050114">
    <property type="entry name" value="UPF0173_UPF0282_UlaG_hydrolase"/>
</dbReference>
<dbReference type="KEGG" id="mgo:AFA91_13105"/>
<dbReference type="OrthoDB" id="3204284at2"/>
<reference evidence="3 4" key="1">
    <citation type="submission" date="2015-07" db="EMBL/GenBank/DDBJ databases">
        <title>Complete genome sequence of Mycobacterium goodii X7B, a facultative thermophilic biodesulfurizing bacterium.</title>
        <authorList>
            <person name="Yu B."/>
            <person name="Li F."/>
            <person name="Xu P."/>
        </authorList>
    </citation>
    <scope>NUCLEOTIDE SEQUENCE [LARGE SCALE GENOMIC DNA]</scope>
    <source>
        <strain evidence="3 4">X7B</strain>
    </source>
</reference>
<dbReference type="RefSeq" id="WP_049745088.1">
    <property type="nucleotide sequence ID" value="NZ_CP012150.1"/>
</dbReference>
<dbReference type="InterPro" id="IPR036866">
    <property type="entry name" value="RibonucZ/Hydroxyglut_hydro"/>
</dbReference>
<proteinExistence type="predicted"/>
<dbReference type="PATRIC" id="fig|134601.6.peg.2716"/>
<organism evidence="3 4">
    <name type="scientific">Mycolicibacterium goodii</name>
    <name type="common">Mycobacterium goodii</name>
    <dbReference type="NCBI Taxonomy" id="134601"/>
    <lineage>
        <taxon>Bacteria</taxon>
        <taxon>Bacillati</taxon>
        <taxon>Actinomycetota</taxon>
        <taxon>Actinomycetes</taxon>
        <taxon>Mycobacteriales</taxon>
        <taxon>Mycobacteriaceae</taxon>
        <taxon>Mycolicibacterium</taxon>
    </lineage>
</organism>